<keyword evidence="3" id="KW-0519">Myristate</keyword>
<dbReference type="Proteomes" id="UP001148018">
    <property type="component" value="Unassembled WGS sequence"/>
</dbReference>
<proteinExistence type="inferred from homology"/>
<evidence type="ECO:0000256" key="14">
    <source>
        <dbReference type="RuleBase" id="RU362096"/>
    </source>
</evidence>
<dbReference type="Gene3D" id="2.30.30.40">
    <property type="entry name" value="SH3 Domains"/>
    <property type="match status" value="1"/>
</dbReference>
<keyword evidence="7 11" id="KW-0727">SH2 domain</keyword>
<dbReference type="Pfam" id="PF00018">
    <property type="entry name" value="SH3_1"/>
    <property type="match status" value="1"/>
</dbReference>
<feature type="domain" description="Protein kinase" evidence="17">
    <location>
        <begin position="195"/>
        <end position="440"/>
    </location>
</feature>
<dbReference type="PRINTS" id="PR00401">
    <property type="entry name" value="SH2DOMAIN"/>
</dbReference>
<keyword evidence="1 12" id="KW-0728">SH3 domain</keyword>
<sequence length="446" mass="50602">MGECCPRLLTLCKHLLRVEDGAKVEREPEVSSIYKALYAFESRDEIELSIREGDVLRLVSREGDWWMVRKMDQDGSVVGSGFVPGNYLEKEGSVDDQPWYFGKMGRSEAQSHLVSPENQTGAFLIRRSENGIRDGEFYLNPGHVFGSLGDLVDFYQTNHLSTHKLLGQPCKRKELHPADLSRAVVDEWELPKEEFTLQEQLGTGCFAHVFRGNWKNRVSVAVKIIKNDSEMDHAEFQREVQILKDLRHPHLISLLAVCTASPPYYIITELMLKGSEGRDLDVESLIDMAAQVADGMSFLEQKKSIHRDLAARNVLVGENYICKVADFGLARIVKAPFYITDDRKIPYKWSAPEAISHGMFSNKSDVWSFGVLLYEIMTHGGVPYPAQNNRQAYEAVVSGYRMPSPPSCPDSIYSIMMECWQAEALQRPDFKELFVQLCTLTCDETQ</sequence>
<dbReference type="FunFam" id="1.10.510.10:FF:000554">
    <property type="entry name" value="Predicted protein"/>
    <property type="match status" value="1"/>
</dbReference>
<evidence type="ECO:0000256" key="3">
    <source>
        <dbReference type="ARBA" id="ARBA00022707"/>
    </source>
</evidence>
<keyword evidence="4 13" id="KW-0547">Nucleotide-binding</keyword>
<evidence type="ECO:0000256" key="2">
    <source>
        <dbReference type="ARBA" id="ARBA00022679"/>
    </source>
</evidence>
<evidence type="ECO:0000256" key="6">
    <source>
        <dbReference type="ARBA" id="ARBA00022840"/>
    </source>
</evidence>
<dbReference type="InterPro" id="IPR011009">
    <property type="entry name" value="Kinase-like_dom_sf"/>
</dbReference>
<evidence type="ECO:0000256" key="1">
    <source>
        <dbReference type="ARBA" id="ARBA00022443"/>
    </source>
</evidence>
<keyword evidence="19" id="KW-1185">Reference proteome</keyword>
<dbReference type="EMBL" id="JANIIK010000115">
    <property type="protein sequence ID" value="KAJ3589879.1"/>
    <property type="molecule type" value="Genomic_DNA"/>
</dbReference>
<evidence type="ECO:0000259" key="17">
    <source>
        <dbReference type="PROSITE" id="PS50011"/>
    </source>
</evidence>
<dbReference type="SMART" id="SM00219">
    <property type="entry name" value="TyrKc"/>
    <property type="match status" value="1"/>
</dbReference>
<dbReference type="InterPro" id="IPR017441">
    <property type="entry name" value="Protein_kinase_ATP_BS"/>
</dbReference>
<feature type="binding site" evidence="13">
    <location>
        <position position="223"/>
    </location>
    <ligand>
        <name>ATP</name>
        <dbReference type="ChEBI" id="CHEBI:30616"/>
    </ligand>
</feature>
<dbReference type="PRINTS" id="PR00452">
    <property type="entry name" value="SH3DOMAIN"/>
</dbReference>
<evidence type="ECO:0000256" key="11">
    <source>
        <dbReference type="PROSITE-ProRule" id="PRU00191"/>
    </source>
</evidence>
<dbReference type="PROSITE" id="PS50001">
    <property type="entry name" value="SH2"/>
    <property type="match status" value="1"/>
</dbReference>
<name>A0A9Q0DIP4_9TELE</name>
<dbReference type="FunFam" id="3.30.200.20:FF:000053">
    <property type="entry name" value="Tyrosine-protein kinase"/>
    <property type="match status" value="1"/>
</dbReference>
<evidence type="ECO:0000256" key="10">
    <source>
        <dbReference type="ARBA" id="ARBA00051245"/>
    </source>
</evidence>
<dbReference type="SUPFAM" id="SSF50044">
    <property type="entry name" value="SH3-domain"/>
    <property type="match status" value="1"/>
</dbReference>
<dbReference type="Gene3D" id="1.10.510.10">
    <property type="entry name" value="Transferase(Phosphotransferase) domain 1"/>
    <property type="match status" value="1"/>
</dbReference>
<dbReference type="GO" id="GO:0005524">
    <property type="term" value="F:ATP binding"/>
    <property type="evidence" value="ECO:0007669"/>
    <property type="project" value="UniProtKB-UniRule"/>
</dbReference>
<dbReference type="InterPro" id="IPR036860">
    <property type="entry name" value="SH2_dom_sf"/>
</dbReference>
<feature type="domain" description="SH3" evidence="16">
    <location>
        <begin position="29"/>
        <end position="93"/>
    </location>
</feature>
<dbReference type="Pfam" id="PF07714">
    <property type="entry name" value="PK_Tyr_Ser-Thr"/>
    <property type="match status" value="1"/>
</dbReference>
<dbReference type="SUPFAM" id="SSF55550">
    <property type="entry name" value="SH2 domain"/>
    <property type="match status" value="1"/>
</dbReference>
<dbReference type="SMART" id="SM00326">
    <property type="entry name" value="SH3"/>
    <property type="match status" value="1"/>
</dbReference>
<dbReference type="InterPro" id="IPR001245">
    <property type="entry name" value="Ser-Thr/Tyr_kinase_cat_dom"/>
</dbReference>
<dbReference type="InterPro" id="IPR001452">
    <property type="entry name" value="SH3_domain"/>
</dbReference>
<dbReference type="InterPro" id="IPR000719">
    <property type="entry name" value="Prot_kinase_dom"/>
</dbReference>
<reference evidence="18" key="1">
    <citation type="submission" date="2022-07" db="EMBL/GenBank/DDBJ databases">
        <title>Chromosome-level genome of Muraenolepis orangiensis.</title>
        <authorList>
            <person name="Kim J."/>
        </authorList>
    </citation>
    <scope>NUCLEOTIDE SEQUENCE</scope>
    <source>
        <strain evidence="18">KU_S4_2022</strain>
        <tissue evidence="18">Muscle</tissue>
    </source>
</reference>
<dbReference type="InterPro" id="IPR020635">
    <property type="entry name" value="Tyr_kinase_cat_dom"/>
</dbReference>
<evidence type="ECO:0000256" key="7">
    <source>
        <dbReference type="ARBA" id="ARBA00022999"/>
    </source>
</evidence>
<gene>
    <name evidence="18" type="ORF">NHX12_010720</name>
</gene>
<evidence type="ECO:0000313" key="18">
    <source>
        <dbReference type="EMBL" id="KAJ3589879.1"/>
    </source>
</evidence>
<comment type="similarity">
    <text evidence="14">Belongs to the protein kinase superfamily. Tyr protein kinase family.</text>
</comment>
<evidence type="ECO:0000256" key="8">
    <source>
        <dbReference type="ARBA" id="ARBA00023137"/>
    </source>
</evidence>
<dbReference type="PROSITE" id="PS50002">
    <property type="entry name" value="SH3"/>
    <property type="match status" value="1"/>
</dbReference>
<evidence type="ECO:0000256" key="9">
    <source>
        <dbReference type="ARBA" id="ARBA00023288"/>
    </source>
</evidence>
<comment type="catalytic activity">
    <reaction evidence="10 14">
        <text>L-tyrosyl-[protein] + ATP = O-phospho-L-tyrosyl-[protein] + ADP + H(+)</text>
        <dbReference type="Rhea" id="RHEA:10596"/>
        <dbReference type="Rhea" id="RHEA-COMP:10136"/>
        <dbReference type="Rhea" id="RHEA-COMP:20101"/>
        <dbReference type="ChEBI" id="CHEBI:15378"/>
        <dbReference type="ChEBI" id="CHEBI:30616"/>
        <dbReference type="ChEBI" id="CHEBI:46858"/>
        <dbReference type="ChEBI" id="CHEBI:61978"/>
        <dbReference type="ChEBI" id="CHEBI:456216"/>
        <dbReference type="EC" id="2.7.10.2"/>
    </reaction>
</comment>
<dbReference type="InterPro" id="IPR000980">
    <property type="entry name" value="SH2"/>
</dbReference>
<dbReference type="PROSITE" id="PS00107">
    <property type="entry name" value="PROTEIN_KINASE_ATP"/>
    <property type="match status" value="1"/>
</dbReference>
<keyword evidence="6 13" id="KW-0067">ATP-binding</keyword>
<dbReference type="EC" id="2.7.10.2" evidence="14"/>
<dbReference type="InterPro" id="IPR050198">
    <property type="entry name" value="Non-receptor_tyrosine_kinases"/>
</dbReference>
<dbReference type="SMART" id="SM00252">
    <property type="entry name" value="SH2"/>
    <property type="match status" value="1"/>
</dbReference>
<evidence type="ECO:0000256" key="5">
    <source>
        <dbReference type="ARBA" id="ARBA00022777"/>
    </source>
</evidence>
<keyword evidence="9" id="KW-0449">Lipoprotein</keyword>
<keyword evidence="8 14" id="KW-0829">Tyrosine-protein kinase</keyword>
<evidence type="ECO:0000259" key="15">
    <source>
        <dbReference type="PROSITE" id="PS50001"/>
    </source>
</evidence>
<dbReference type="Gene3D" id="3.30.200.20">
    <property type="entry name" value="Phosphorylase Kinase, domain 1"/>
    <property type="match status" value="1"/>
</dbReference>
<keyword evidence="2 14" id="KW-0808">Transferase</keyword>
<feature type="domain" description="SH2" evidence="15">
    <location>
        <begin position="99"/>
        <end position="140"/>
    </location>
</feature>
<dbReference type="Gene3D" id="3.30.505.10">
    <property type="entry name" value="SH2 domain"/>
    <property type="match status" value="1"/>
</dbReference>
<accession>A0A9Q0DIP4</accession>
<comment type="caution">
    <text evidence="18">The sequence shown here is derived from an EMBL/GenBank/DDBJ whole genome shotgun (WGS) entry which is preliminary data.</text>
</comment>
<dbReference type="AlphaFoldDB" id="A0A9Q0DIP4"/>
<dbReference type="SUPFAM" id="SSF56112">
    <property type="entry name" value="Protein kinase-like (PK-like)"/>
    <property type="match status" value="1"/>
</dbReference>
<evidence type="ECO:0000256" key="13">
    <source>
        <dbReference type="PROSITE-ProRule" id="PRU10141"/>
    </source>
</evidence>
<evidence type="ECO:0000259" key="16">
    <source>
        <dbReference type="PROSITE" id="PS50002"/>
    </source>
</evidence>
<protein>
    <recommendedName>
        <fullName evidence="14">Tyrosine-protein kinase</fullName>
        <ecNumber evidence="14">2.7.10.2</ecNumber>
    </recommendedName>
</protein>
<dbReference type="PRINTS" id="PR00109">
    <property type="entry name" value="TYRKINASE"/>
</dbReference>
<organism evidence="18 19">
    <name type="scientific">Muraenolepis orangiensis</name>
    <name type="common">Patagonian moray cod</name>
    <dbReference type="NCBI Taxonomy" id="630683"/>
    <lineage>
        <taxon>Eukaryota</taxon>
        <taxon>Metazoa</taxon>
        <taxon>Chordata</taxon>
        <taxon>Craniata</taxon>
        <taxon>Vertebrata</taxon>
        <taxon>Euteleostomi</taxon>
        <taxon>Actinopterygii</taxon>
        <taxon>Neopterygii</taxon>
        <taxon>Teleostei</taxon>
        <taxon>Neoteleostei</taxon>
        <taxon>Acanthomorphata</taxon>
        <taxon>Zeiogadaria</taxon>
        <taxon>Gadariae</taxon>
        <taxon>Gadiformes</taxon>
        <taxon>Muraenolepidoidei</taxon>
        <taxon>Muraenolepididae</taxon>
        <taxon>Muraenolepis</taxon>
    </lineage>
</organism>
<evidence type="ECO:0000256" key="12">
    <source>
        <dbReference type="PROSITE-ProRule" id="PRU00192"/>
    </source>
</evidence>
<dbReference type="InterPro" id="IPR036028">
    <property type="entry name" value="SH3-like_dom_sf"/>
</dbReference>
<dbReference type="PANTHER" id="PTHR24418">
    <property type="entry name" value="TYROSINE-PROTEIN KINASE"/>
    <property type="match status" value="1"/>
</dbReference>
<keyword evidence="5 14" id="KW-0418">Kinase</keyword>
<evidence type="ECO:0000313" key="19">
    <source>
        <dbReference type="Proteomes" id="UP001148018"/>
    </source>
</evidence>
<dbReference type="PROSITE" id="PS50011">
    <property type="entry name" value="PROTEIN_KINASE_DOM"/>
    <property type="match status" value="1"/>
</dbReference>
<dbReference type="OrthoDB" id="4062651at2759"/>
<evidence type="ECO:0000256" key="4">
    <source>
        <dbReference type="ARBA" id="ARBA00022741"/>
    </source>
</evidence>
<dbReference type="GO" id="GO:0004715">
    <property type="term" value="F:non-membrane spanning protein tyrosine kinase activity"/>
    <property type="evidence" value="ECO:0007669"/>
    <property type="project" value="UniProtKB-EC"/>
</dbReference>
<dbReference type="Pfam" id="PF00017">
    <property type="entry name" value="SH2"/>
    <property type="match status" value="1"/>
</dbReference>